<dbReference type="PANTHER" id="PTHR37614:SF2">
    <property type="entry name" value="OS02G0121400 PROTEIN"/>
    <property type="match status" value="1"/>
</dbReference>
<protein>
    <submittedName>
        <fullName evidence="2">Uncharacterized protein LOC109000885 isoform X1</fullName>
    </submittedName>
</protein>
<dbReference type="PANTHER" id="PTHR37614">
    <property type="entry name" value="OS02G0121400 PROTEIN"/>
    <property type="match status" value="1"/>
</dbReference>
<dbReference type="AlphaFoldDB" id="A0A6P9DT07"/>
<name>A0A6P9DT07_JUGRE</name>
<gene>
    <name evidence="2" type="primary">LOC109000885</name>
</gene>
<evidence type="ECO:0000313" key="2">
    <source>
        <dbReference type="RefSeq" id="XP_035538570.1"/>
    </source>
</evidence>
<organism evidence="1 2">
    <name type="scientific">Juglans regia</name>
    <name type="common">English walnut</name>
    <dbReference type="NCBI Taxonomy" id="51240"/>
    <lineage>
        <taxon>Eukaryota</taxon>
        <taxon>Viridiplantae</taxon>
        <taxon>Streptophyta</taxon>
        <taxon>Embryophyta</taxon>
        <taxon>Tracheophyta</taxon>
        <taxon>Spermatophyta</taxon>
        <taxon>Magnoliopsida</taxon>
        <taxon>eudicotyledons</taxon>
        <taxon>Gunneridae</taxon>
        <taxon>Pentapetalae</taxon>
        <taxon>rosids</taxon>
        <taxon>fabids</taxon>
        <taxon>Fagales</taxon>
        <taxon>Juglandaceae</taxon>
        <taxon>Juglans</taxon>
    </lineage>
</organism>
<dbReference type="Proteomes" id="UP000235220">
    <property type="component" value="Chromosome 11"/>
</dbReference>
<dbReference type="KEGG" id="jre:109000885"/>
<accession>A0A6P9DT07</accession>
<reference evidence="2" key="1">
    <citation type="submission" date="2025-08" db="UniProtKB">
        <authorList>
            <consortium name="RefSeq"/>
        </authorList>
    </citation>
    <scope>IDENTIFICATION</scope>
    <source>
        <tissue evidence="2">Leaves</tissue>
    </source>
</reference>
<dbReference type="RefSeq" id="XP_035538570.1">
    <property type="nucleotide sequence ID" value="XM_035682677.1"/>
</dbReference>
<keyword evidence="1" id="KW-1185">Reference proteome</keyword>
<dbReference type="OrthoDB" id="1721092at2759"/>
<dbReference type="GeneID" id="109000885"/>
<sequence length="271" mass="30140">MMDASAPFSEFTTAEIELADILLQLPQLVFESESRCRFWSWSAKRRRSSWRSVQSLDCFRLGYSSSSELRGGTDVGGVGPVCEREGAPAVKAEAPSPATPLAFSPGSESDEKPKQLSKRKPPLKRKREDWLEIIDELNRRRDSLKGEIECMRSYCTYLRASNLEMKARLSLGPVLKTVDPHGGENQDTDRTVQMKSSLPSSSNSGFGEIGAVNDKAVPSGLPDLNVSAEGMDFSGPFDLNVNNKSMMSRVMAAQARHRRMQIYRAKKLNCR</sequence>
<evidence type="ECO:0000313" key="1">
    <source>
        <dbReference type="Proteomes" id="UP000235220"/>
    </source>
</evidence>
<proteinExistence type="predicted"/>
<dbReference type="Gramene" id="Jr11_19830_p1">
    <property type="protein sequence ID" value="cds.Jr11_19830_p1"/>
    <property type="gene ID" value="Jr11_19830"/>
</dbReference>